<reference evidence="2" key="1">
    <citation type="submission" date="2016-11" db="UniProtKB">
        <authorList>
            <consortium name="WormBaseParasite"/>
        </authorList>
    </citation>
    <scope>IDENTIFICATION</scope>
    <source>
        <strain evidence="2">KR3021</strain>
    </source>
</reference>
<evidence type="ECO:0000313" key="2">
    <source>
        <dbReference type="WBParaSite" id="RSKR_0000120100.1"/>
    </source>
</evidence>
<sequence length="215" mass="24625">MAELKLKPQCVMCKRQFTTQDVLIASCGHCYCGACLKDENDEIIIENCTHCEEELTSVCILVLIDFSSKSKSTGNELIPANEYFTNKDKTSASFQLAEVKEQNERLRDEMESNKSIIIQLRNKLKIGTENRSNDQENLGKKGSTQNNKDIIVLEQKLTFAQNEIRQLREKSSTKPSRGNFKSRPSRSYLGPPRGNQRPAEQFPNYQYQPYTMNQN</sequence>
<accession>A0AC35TJ13</accession>
<protein>
    <submittedName>
        <fullName evidence="2">RING-type domain-containing protein</fullName>
    </submittedName>
</protein>
<proteinExistence type="predicted"/>
<organism evidence="1 2">
    <name type="scientific">Rhabditophanes sp. KR3021</name>
    <dbReference type="NCBI Taxonomy" id="114890"/>
    <lineage>
        <taxon>Eukaryota</taxon>
        <taxon>Metazoa</taxon>
        <taxon>Ecdysozoa</taxon>
        <taxon>Nematoda</taxon>
        <taxon>Chromadorea</taxon>
        <taxon>Rhabditida</taxon>
        <taxon>Tylenchina</taxon>
        <taxon>Panagrolaimomorpha</taxon>
        <taxon>Strongyloidoidea</taxon>
        <taxon>Alloionematidae</taxon>
        <taxon>Rhabditophanes</taxon>
    </lineage>
</organism>
<evidence type="ECO:0000313" key="1">
    <source>
        <dbReference type="Proteomes" id="UP000095286"/>
    </source>
</evidence>
<name>A0AC35TJ13_9BILA</name>
<dbReference type="Proteomes" id="UP000095286">
    <property type="component" value="Unplaced"/>
</dbReference>
<dbReference type="WBParaSite" id="RSKR_0000120100.1">
    <property type="protein sequence ID" value="RSKR_0000120100.1"/>
    <property type="gene ID" value="RSKR_0000120100"/>
</dbReference>